<dbReference type="PANTHER" id="PTHR47331">
    <property type="entry name" value="PHD-TYPE DOMAIN-CONTAINING PROTEIN"/>
    <property type="match status" value="1"/>
</dbReference>
<dbReference type="GeneID" id="111109091"/>
<protein>
    <submittedName>
        <fullName evidence="2">Uncharacterized protein LOC111109091</fullName>
    </submittedName>
</protein>
<dbReference type="RefSeq" id="XP_022300887.1">
    <property type="nucleotide sequence ID" value="XM_022445179.1"/>
</dbReference>
<dbReference type="OrthoDB" id="6141718at2759"/>
<gene>
    <name evidence="2" type="primary">LOC111109091</name>
</gene>
<keyword evidence="1" id="KW-1185">Reference proteome</keyword>
<dbReference type="InterPro" id="IPR008042">
    <property type="entry name" value="Retrotrans_Pao"/>
</dbReference>
<dbReference type="PANTHER" id="PTHR47331:SF6">
    <property type="entry name" value="DOUBLECORTIN DOMAIN-CONTAINING PROTEIN"/>
    <property type="match status" value="1"/>
</dbReference>
<dbReference type="KEGG" id="cvn:111109091"/>
<proteinExistence type="predicted"/>
<evidence type="ECO:0000313" key="2">
    <source>
        <dbReference type="RefSeq" id="XP_022300887.1"/>
    </source>
</evidence>
<organism evidence="1 2">
    <name type="scientific">Crassostrea virginica</name>
    <name type="common">Eastern oyster</name>
    <dbReference type="NCBI Taxonomy" id="6565"/>
    <lineage>
        <taxon>Eukaryota</taxon>
        <taxon>Metazoa</taxon>
        <taxon>Spiralia</taxon>
        <taxon>Lophotrochozoa</taxon>
        <taxon>Mollusca</taxon>
        <taxon>Bivalvia</taxon>
        <taxon>Autobranchia</taxon>
        <taxon>Pteriomorphia</taxon>
        <taxon>Ostreida</taxon>
        <taxon>Ostreoidea</taxon>
        <taxon>Ostreidae</taxon>
        <taxon>Crassostrea</taxon>
    </lineage>
</organism>
<name>A0A8B8BBT4_CRAVI</name>
<dbReference type="Pfam" id="PF05380">
    <property type="entry name" value="Peptidase_A17"/>
    <property type="match status" value="1"/>
</dbReference>
<evidence type="ECO:0000313" key="1">
    <source>
        <dbReference type="Proteomes" id="UP000694844"/>
    </source>
</evidence>
<sequence length="365" mass="41670">MAAFKKEDLDKEMKSLDLDKDNLPVHTSLGLSWDLSSDVFIFNINLPEKPDTRRGYLSMLHSVFDPMGFAAPLLVQGKILLRDITLSGTEWDAVLDQSHIEKWQTWKDSIITLENLTVPRMFVSYSLTKVDRLELHIFSDASEKAIASVAYLRCLKDTRVEVSYVLGKVKLASIHGHTIPRLELCAALLATDIAKIIKTNLQTDIHVIKFYTDSKVVLGYINNKVRRFYNYVSNRVHRILQISTPDQWNYIASSENPADHGTREKPFPLVNPDEDKEIRVEVNKVLAQQLHFGDEIQLLRKAKAISKDSRIVCLSPYLDEDDVIRVGGRLRKSVLPREVCHPVILPRNSEDSCNVKKWLICHVTV</sequence>
<reference evidence="2" key="1">
    <citation type="submission" date="2025-08" db="UniProtKB">
        <authorList>
            <consortium name="RefSeq"/>
        </authorList>
    </citation>
    <scope>IDENTIFICATION</scope>
    <source>
        <tissue evidence="2">Whole sample</tissue>
    </source>
</reference>
<dbReference type="AlphaFoldDB" id="A0A8B8BBT4"/>
<dbReference type="Proteomes" id="UP000694844">
    <property type="component" value="Chromosome 8"/>
</dbReference>
<accession>A0A8B8BBT4</accession>